<dbReference type="EMBL" id="MNUU01000023">
    <property type="protein sequence ID" value="OIO08065.1"/>
    <property type="molecule type" value="Genomic_DNA"/>
</dbReference>
<comment type="caution">
    <text evidence="2">The sequence shown here is derived from an EMBL/GenBank/DDBJ whole genome shotgun (WGS) entry which is preliminary data.</text>
</comment>
<sequence length="74" mass="8241">MINNIAFTLILGKPLMMYMGILTLFLLLSTATVGALNLKGISIIPFKWHPRLAMATIIMAIIHAIFGLSIYFNF</sequence>
<feature type="transmembrane region" description="Helical" evidence="1">
    <location>
        <begin position="50"/>
        <end position="72"/>
    </location>
</feature>
<proteinExistence type="predicted"/>
<organism evidence="2 3">
    <name type="scientific">Candidatus Falkowbacteria bacterium CG1_02_37_44</name>
    <dbReference type="NCBI Taxonomy" id="1805146"/>
    <lineage>
        <taxon>Bacteria</taxon>
        <taxon>Candidatus Falkowiibacteriota</taxon>
    </lineage>
</organism>
<reference evidence="2 3" key="1">
    <citation type="journal article" date="2016" name="Environ. Microbiol.">
        <title>Genomic resolution of a cold subsurface aquifer community provides metabolic insights for novel microbes adapted to high CO concentrations.</title>
        <authorList>
            <person name="Probst A.J."/>
            <person name="Castelle C.J."/>
            <person name="Singh A."/>
            <person name="Brown C.T."/>
            <person name="Anantharaman K."/>
            <person name="Sharon I."/>
            <person name="Hug L.A."/>
            <person name="Burstein D."/>
            <person name="Emerson J.B."/>
            <person name="Thomas B.C."/>
            <person name="Banfield J.F."/>
        </authorList>
    </citation>
    <scope>NUCLEOTIDE SEQUENCE [LARGE SCALE GENOMIC DNA]</scope>
    <source>
        <strain evidence="2">CG1_02_37_44</strain>
    </source>
</reference>
<keyword evidence="1" id="KW-1133">Transmembrane helix</keyword>
<protein>
    <submittedName>
        <fullName evidence="2">Uncharacterized protein</fullName>
    </submittedName>
</protein>
<gene>
    <name evidence="2" type="ORF">AUJ27_01325</name>
</gene>
<keyword evidence="1" id="KW-0472">Membrane</keyword>
<evidence type="ECO:0000313" key="3">
    <source>
        <dbReference type="Proteomes" id="UP000183192"/>
    </source>
</evidence>
<dbReference type="STRING" id="1805146.AUJ27_01325"/>
<name>A0A1J4T9M4_9BACT</name>
<feature type="transmembrane region" description="Helical" evidence="1">
    <location>
        <begin position="15"/>
        <end position="38"/>
    </location>
</feature>
<dbReference type="AlphaFoldDB" id="A0A1J4T9M4"/>
<evidence type="ECO:0000256" key="1">
    <source>
        <dbReference type="SAM" id="Phobius"/>
    </source>
</evidence>
<evidence type="ECO:0000313" key="2">
    <source>
        <dbReference type="EMBL" id="OIO08065.1"/>
    </source>
</evidence>
<accession>A0A1J4T9M4</accession>
<dbReference type="Proteomes" id="UP000183192">
    <property type="component" value="Unassembled WGS sequence"/>
</dbReference>
<keyword evidence="1" id="KW-0812">Transmembrane</keyword>